<evidence type="ECO:0000256" key="6">
    <source>
        <dbReference type="PROSITE-ProRule" id="PRU00110"/>
    </source>
</evidence>
<dbReference type="EMBL" id="CP002959">
    <property type="protein sequence ID" value="AFM13049.1"/>
    <property type="molecule type" value="Genomic_DNA"/>
</dbReference>
<feature type="domain" description="HPt" evidence="9">
    <location>
        <begin position="592"/>
        <end position="701"/>
    </location>
</feature>
<dbReference type="Pfam" id="PF02518">
    <property type="entry name" value="HATPase_c"/>
    <property type="match status" value="1"/>
</dbReference>
<dbReference type="SUPFAM" id="SSF47226">
    <property type="entry name" value="Histidine-containing phosphotransfer domain, HPT domain"/>
    <property type="match status" value="1"/>
</dbReference>
<dbReference type="FunFam" id="3.30.565.10:FF:000016">
    <property type="entry name" value="Chemotaxis protein CheA, putative"/>
    <property type="match status" value="1"/>
</dbReference>
<dbReference type="Gene3D" id="3.30.565.10">
    <property type="entry name" value="Histidine kinase-like ATPase, C-terminal domain"/>
    <property type="match status" value="1"/>
</dbReference>
<feature type="chain" id="PRO_5003686791" description="histidine kinase" evidence="8">
    <location>
        <begin position="24"/>
        <end position="895"/>
    </location>
</feature>
<feature type="transmembrane region" description="Helical" evidence="7">
    <location>
        <begin position="227"/>
        <end position="245"/>
    </location>
</feature>
<gene>
    <name evidence="10" type="ordered locus">Turpa_2407</name>
</gene>
<evidence type="ECO:0000256" key="2">
    <source>
        <dbReference type="ARBA" id="ARBA00012438"/>
    </source>
</evidence>
<keyword evidence="4" id="KW-0808">Transferase</keyword>
<evidence type="ECO:0000256" key="5">
    <source>
        <dbReference type="ARBA" id="ARBA00022777"/>
    </source>
</evidence>
<dbReference type="InterPro" id="IPR008207">
    <property type="entry name" value="Sig_transdc_His_kin_Hpt_dom"/>
</dbReference>
<keyword evidence="8" id="KW-0732">Signal</keyword>
<dbReference type="InterPro" id="IPR008979">
    <property type="entry name" value="Galactose-bd-like_sf"/>
</dbReference>
<evidence type="ECO:0000256" key="1">
    <source>
        <dbReference type="ARBA" id="ARBA00000085"/>
    </source>
</evidence>
<keyword evidence="7" id="KW-0812">Transmembrane</keyword>
<evidence type="ECO:0000313" key="11">
    <source>
        <dbReference type="Proteomes" id="UP000006048"/>
    </source>
</evidence>
<keyword evidence="7" id="KW-1133">Transmembrane helix</keyword>
<feature type="transmembrane region" description="Helical" evidence="7">
    <location>
        <begin position="265"/>
        <end position="286"/>
    </location>
</feature>
<dbReference type="Proteomes" id="UP000006048">
    <property type="component" value="Chromosome"/>
</dbReference>
<comment type="catalytic activity">
    <reaction evidence="1">
        <text>ATP + protein L-histidine = ADP + protein N-phospho-L-histidine.</text>
        <dbReference type="EC" id="2.7.13.3"/>
    </reaction>
</comment>
<dbReference type="GO" id="GO:0004673">
    <property type="term" value="F:protein histidine kinase activity"/>
    <property type="evidence" value="ECO:0007669"/>
    <property type="project" value="UniProtKB-EC"/>
</dbReference>
<dbReference type="InterPro" id="IPR003594">
    <property type="entry name" value="HATPase_dom"/>
</dbReference>
<evidence type="ECO:0000256" key="7">
    <source>
        <dbReference type="SAM" id="Phobius"/>
    </source>
</evidence>
<name>I4B6Z2_TURPD</name>
<dbReference type="Gene3D" id="1.20.120.160">
    <property type="entry name" value="HPT domain"/>
    <property type="match status" value="1"/>
</dbReference>
<evidence type="ECO:0000256" key="8">
    <source>
        <dbReference type="SAM" id="SignalP"/>
    </source>
</evidence>
<evidence type="ECO:0000313" key="10">
    <source>
        <dbReference type="EMBL" id="AFM13049.1"/>
    </source>
</evidence>
<dbReference type="OrthoDB" id="9146932at2"/>
<dbReference type="CDD" id="cd00088">
    <property type="entry name" value="HPT"/>
    <property type="match status" value="1"/>
</dbReference>
<proteinExistence type="predicted"/>
<dbReference type="SUPFAM" id="SSF55874">
    <property type="entry name" value="ATPase domain of HSP90 chaperone/DNA topoisomerase II/histidine kinase"/>
    <property type="match status" value="1"/>
</dbReference>
<accession>I4B6Z2</accession>
<dbReference type="InterPro" id="IPR011623">
    <property type="entry name" value="7TMR_DISM_rcpt_extracell_dom1"/>
</dbReference>
<reference evidence="10 11" key="1">
    <citation type="submission" date="2012-06" db="EMBL/GenBank/DDBJ databases">
        <title>The complete chromosome of genome of Turneriella parva DSM 21527.</title>
        <authorList>
            <consortium name="US DOE Joint Genome Institute (JGI-PGF)"/>
            <person name="Lucas S."/>
            <person name="Han J."/>
            <person name="Lapidus A."/>
            <person name="Bruce D."/>
            <person name="Goodwin L."/>
            <person name="Pitluck S."/>
            <person name="Peters L."/>
            <person name="Kyrpides N."/>
            <person name="Mavromatis K."/>
            <person name="Ivanova N."/>
            <person name="Mikhailova N."/>
            <person name="Chertkov O."/>
            <person name="Detter J.C."/>
            <person name="Tapia R."/>
            <person name="Han C."/>
            <person name="Land M."/>
            <person name="Hauser L."/>
            <person name="Markowitz V."/>
            <person name="Cheng J.-F."/>
            <person name="Hugenholtz P."/>
            <person name="Woyke T."/>
            <person name="Wu D."/>
            <person name="Gronow S."/>
            <person name="Wellnitz S."/>
            <person name="Brambilla E."/>
            <person name="Klenk H.-P."/>
            <person name="Eisen J.A."/>
        </authorList>
    </citation>
    <scope>NUCLEOTIDE SEQUENCE [LARGE SCALE GENOMIC DNA]</scope>
    <source>
        <strain evidence="11">ATCC BAA-1111 / DSM 21527 / NCTC 11395 / H</strain>
    </source>
</reference>
<feature type="modified residue" description="Phosphohistidine" evidence="6">
    <location>
        <position position="634"/>
    </location>
</feature>
<feature type="transmembrane region" description="Helical" evidence="7">
    <location>
        <begin position="324"/>
        <end position="344"/>
    </location>
</feature>
<dbReference type="Pfam" id="PF01627">
    <property type="entry name" value="Hpt"/>
    <property type="match status" value="1"/>
</dbReference>
<keyword evidence="5 10" id="KW-0418">Kinase</keyword>
<keyword evidence="3 6" id="KW-0597">Phosphoprotein</keyword>
<dbReference type="InterPro" id="IPR036890">
    <property type="entry name" value="HATPase_C_sf"/>
</dbReference>
<dbReference type="Pfam" id="PF07695">
    <property type="entry name" value="7TMR-DISM_7TM"/>
    <property type="match status" value="1"/>
</dbReference>
<dbReference type="InterPro" id="IPR051315">
    <property type="entry name" value="Bact_Chemotaxis_CheA"/>
</dbReference>
<feature type="transmembrane region" description="Helical" evidence="7">
    <location>
        <begin position="293"/>
        <end position="312"/>
    </location>
</feature>
<evidence type="ECO:0000256" key="3">
    <source>
        <dbReference type="ARBA" id="ARBA00022553"/>
    </source>
</evidence>
<dbReference type="KEGG" id="tpx:Turpa_2407"/>
<feature type="signal peptide" evidence="8">
    <location>
        <begin position="1"/>
        <end position="23"/>
    </location>
</feature>
<evidence type="ECO:0000259" key="9">
    <source>
        <dbReference type="PROSITE" id="PS50894"/>
    </source>
</evidence>
<dbReference type="GO" id="GO:0000160">
    <property type="term" value="P:phosphorelay signal transduction system"/>
    <property type="evidence" value="ECO:0007669"/>
    <property type="project" value="InterPro"/>
</dbReference>
<dbReference type="STRING" id="869212.Turpa_2407"/>
<dbReference type="PATRIC" id="fig|869212.3.peg.2422"/>
<feature type="transmembrane region" description="Helical" evidence="7">
    <location>
        <begin position="199"/>
        <end position="220"/>
    </location>
</feature>
<dbReference type="PANTHER" id="PTHR43395:SF10">
    <property type="entry name" value="CHEMOTAXIS PROTEIN CHEA"/>
    <property type="match status" value="1"/>
</dbReference>
<organism evidence="10 11">
    <name type="scientific">Turneriella parva (strain ATCC BAA-1111 / DSM 21527 / NCTC 11395 / H)</name>
    <name type="common">Leptospira parva</name>
    <dbReference type="NCBI Taxonomy" id="869212"/>
    <lineage>
        <taxon>Bacteria</taxon>
        <taxon>Pseudomonadati</taxon>
        <taxon>Spirochaetota</taxon>
        <taxon>Spirochaetia</taxon>
        <taxon>Leptospirales</taxon>
        <taxon>Leptospiraceae</taxon>
        <taxon>Turneriella</taxon>
    </lineage>
</organism>
<dbReference type="AlphaFoldDB" id="I4B6Z2"/>
<feature type="transmembrane region" description="Helical" evidence="7">
    <location>
        <begin position="353"/>
        <end position="374"/>
    </location>
</feature>
<dbReference type="PANTHER" id="PTHR43395">
    <property type="entry name" value="SENSOR HISTIDINE KINASE CHEA"/>
    <property type="match status" value="1"/>
</dbReference>
<protein>
    <recommendedName>
        <fullName evidence="2">histidine kinase</fullName>
        <ecNumber evidence="2">2.7.13.3</ecNumber>
    </recommendedName>
</protein>
<keyword evidence="7" id="KW-0472">Membrane</keyword>
<dbReference type="SMART" id="SM00387">
    <property type="entry name" value="HATPase_c"/>
    <property type="match status" value="1"/>
</dbReference>
<dbReference type="RefSeq" id="WP_014803555.1">
    <property type="nucleotide sequence ID" value="NC_018020.1"/>
</dbReference>
<evidence type="ECO:0000256" key="4">
    <source>
        <dbReference type="ARBA" id="ARBA00022679"/>
    </source>
</evidence>
<keyword evidence="11" id="KW-1185">Reference proteome</keyword>
<dbReference type="Gene3D" id="2.60.120.260">
    <property type="entry name" value="Galactose-binding domain-like"/>
    <property type="match status" value="1"/>
</dbReference>
<dbReference type="EC" id="2.7.13.3" evidence="2"/>
<dbReference type="PROSITE" id="PS50894">
    <property type="entry name" value="HPT"/>
    <property type="match status" value="1"/>
</dbReference>
<dbReference type="InterPro" id="IPR036641">
    <property type="entry name" value="HPT_dom_sf"/>
</dbReference>
<dbReference type="HOGENOM" id="CLU_323117_0_0_12"/>
<dbReference type="SUPFAM" id="SSF49785">
    <property type="entry name" value="Galactose-binding domain-like"/>
    <property type="match status" value="1"/>
</dbReference>
<sequence length="895" mass="99637">MKRFFIFAAVLLALWSSASHALAKTIVADGVADLTRHSISDQQEVSLDGDWKFYWHEFIPVDGAKPQTTPILLKVRGTWKGADYRGQALPATGWGSYELTLQTGQAQGTLALRLPNIGTAYALFANGIKIAQMGRVAKHANESVARTQPQVVNLPPADGKNAVHLVMHVSNFEDRHGGIWQTVKLGRPEVLQNGVSQSFMAATFLCGAILLIGLHHMFLFARRRSELSNLAFGLLCLLFALRPLAEGNRFLLTMFADLPSTLNSRLAYLTFYGAVPLSAWFLRLVFTRQFHPIVFRIILIVMLPLCLAVLVLPPRWYSETLSCVQLFSLALIIYSCIVIIRAIAARERGAKTLAAGLVLLFAGATADILTVANVLNLPELAPLGLIGFIMSQSVLLSLRQEHAYEKLEILAQENTALISSMEIKILERTAMIAELSAEGDAVLGALSEGVFLIGRDQIIGNKISPKILELLEVDHEDLVQKSFAEVILQVTGEALSEDARLFLNVLFNPSMDDETVEQLNPLSLVTVRGLRSQQQKILRFNFTRQRKGDRIMAAFASCRDITAEEKKRIEIEERESRAQNQLEIVRTLFSVSPEALQAFYGSIESELEDIVTALSPDTALGVRERLERAYRAAHTIKGSAQLFKVNFIAGQAHAFEDKLQSLLKQDTLQNLDLLGVNLAHTELQRALEEFEEMILKILNFQKNAGTMHLNSIDILREALPRMVAEICQKLGKEAEIHFTRFSAELIPSRYTSALRDGLVQCVRNALAHSIESPARREALAKPRTARIEIDVSEKENTLFIKIRDDGSSFDIERIRQVAAARQLASHDDLARMPDHEIITFIFETGFSTAESEGSIAGRGAGMDIIARKIRQIGGKLRIRWAKEQFTEFTFVLPKK</sequence>